<feature type="transmembrane region" description="Helical" evidence="2">
    <location>
        <begin position="46"/>
        <end position="64"/>
    </location>
</feature>
<feature type="transmembrane region" description="Helical" evidence="2">
    <location>
        <begin position="218"/>
        <end position="239"/>
    </location>
</feature>
<proteinExistence type="predicted"/>
<organism evidence="3">
    <name type="scientific">Trepomonas sp. PC1</name>
    <dbReference type="NCBI Taxonomy" id="1076344"/>
    <lineage>
        <taxon>Eukaryota</taxon>
        <taxon>Metamonada</taxon>
        <taxon>Diplomonadida</taxon>
        <taxon>Hexamitidae</taxon>
        <taxon>Hexamitinae</taxon>
        <taxon>Trepomonas</taxon>
    </lineage>
</organism>
<keyword evidence="2 3" id="KW-0812">Transmembrane</keyword>
<feature type="transmembrane region" description="Helical" evidence="2">
    <location>
        <begin position="254"/>
        <end position="273"/>
    </location>
</feature>
<evidence type="ECO:0000256" key="1">
    <source>
        <dbReference type="SAM" id="MobiDB-lite"/>
    </source>
</evidence>
<feature type="transmembrane region" description="Helical" evidence="2">
    <location>
        <begin position="294"/>
        <end position="318"/>
    </location>
</feature>
<feature type="transmembrane region" description="Helical" evidence="2">
    <location>
        <begin position="153"/>
        <end position="175"/>
    </location>
</feature>
<name>A0A146KB78_9EUKA</name>
<dbReference type="AlphaFoldDB" id="A0A146KB78"/>
<feature type="transmembrane region" description="Helical" evidence="2">
    <location>
        <begin position="123"/>
        <end position="141"/>
    </location>
</feature>
<evidence type="ECO:0000313" key="3">
    <source>
        <dbReference type="EMBL" id="JAP92766.1"/>
    </source>
</evidence>
<reference evidence="3" key="1">
    <citation type="submission" date="2015-07" db="EMBL/GenBank/DDBJ databases">
        <title>Adaptation to a free-living lifestyle via gene acquisitions in the diplomonad Trepomonas sp. PC1.</title>
        <authorList>
            <person name="Xu F."/>
            <person name="Jerlstrom-Hultqvist J."/>
            <person name="Kolisko M."/>
            <person name="Simpson A.G.B."/>
            <person name="Roger A.J."/>
            <person name="Svard S.G."/>
            <person name="Andersson J.O."/>
        </authorList>
    </citation>
    <scope>NUCLEOTIDE SEQUENCE</scope>
    <source>
        <strain evidence="3">PC1</strain>
    </source>
</reference>
<keyword evidence="2" id="KW-1133">Transmembrane helix</keyword>
<feature type="region of interest" description="Disordered" evidence="1">
    <location>
        <begin position="447"/>
        <end position="467"/>
    </location>
</feature>
<protein>
    <submittedName>
        <fullName evidence="3">Transmembrane domain-containing protein</fullName>
    </submittedName>
</protein>
<sequence length="467" mass="53344">ALKFPLSDQIFLAILAVVVDMMILFALGILVIFLEYLIQGLTAADLMKFGPISIVNSAVFHMYVSKYFKNPTYAAFNKASSKWKAFGIYYLIVLVGGYFLTRIEFYSMRSVFWYVSDSKIPGLIGFHQLLTFVTLTIHNYWFEGEFLKKAHAFASFVIQLLTTYVVWGIWCHNAISTESNVAQLEGFILWIPLTNLYQISIFHDLDFTGTFNNLSTRVGFLGCATMIVNFVSYMISYWITCTLHDTTTMNKAEMGVSIANMAASTLIPYLVVGHRLSPYIFKRMCLKPNGEKKWFTMILYWILMTIIAGILSVCVFVYVHKLFYDVILCQVIKIGTTVEACLETPYYHRSVPFFGFGVGMVYIAWIEGKMFSRDAVHLPDPHQSSSEQPTTVFKETVSLENVQQGFEITIKMKNAGNHKAEDPTFEISVNKQVQNDEKQNIELQMEPIKQKEPVKSNKVQLMKSHVQ</sequence>
<feature type="transmembrane region" description="Helical" evidence="2">
    <location>
        <begin position="12"/>
        <end position="34"/>
    </location>
</feature>
<dbReference type="EMBL" id="GDID01003840">
    <property type="protein sequence ID" value="JAP92766.1"/>
    <property type="molecule type" value="Transcribed_RNA"/>
</dbReference>
<feature type="non-terminal residue" evidence="3">
    <location>
        <position position="1"/>
    </location>
</feature>
<feature type="transmembrane region" description="Helical" evidence="2">
    <location>
        <begin position="85"/>
        <end position="103"/>
    </location>
</feature>
<feature type="transmembrane region" description="Helical" evidence="2">
    <location>
        <begin position="346"/>
        <end position="365"/>
    </location>
</feature>
<keyword evidence="2" id="KW-0472">Membrane</keyword>
<gene>
    <name evidence="3" type="ORF">TPC1_15181</name>
</gene>
<feature type="transmembrane region" description="Helical" evidence="2">
    <location>
        <begin position="187"/>
        <end position="206"/>
    </location>
</feature>
<evidence type="ECO:0000256" key="2">
    <source>
        <dbReference type="SAM" id="Phobius"/>
    </source>
</evidence>
<accession>A0A146KB78</accession>